<dbReference type="GO" id="GO:0005737">
    <property type="term" value="C:cytoplasm"/>
    <property type="evidence" value="ECO:0007669"/>
    <property type="project" value="TreeGrafter"/>
</dbReference>
<reference evidence="2 3" key="1">
    <citation type="journal article" date="2017" name="Gigascience">
        <title>Genome sequence of the small brown planthopper, Laodelphax striatellus.</title>
        <authorList>
            <person name="Zhu J."/>
            <person name="Jiang F."/>
            <person name="Wang X."/>
            <person name="Yang P."/>
            <person name="Bao Y."/>
            <person name="Zhao W."/>
            <person name="Wang W."/>
            <person name="Lu H."/>
            <person name="Wang Q."/>
            <person name="Cui N."/>
            <person name="Li J."/>
            <person name="Chen X."/>
            <person name="Luo L."/>
            <person name="Yu J."/>
            <person name="Kang L."/>
            <person name="Cui F."/>
        </authorList>
    </citation>
    <scope>NUCLEOTIDE SEQUENCE [LARGE SCALE GENOMIC DNA]</scope>
    <source>
        <strain evidence="2">Lst14</strain>
    </source>
</reference>
<dbReference type="SUPFAM" id="SSF50891">
    <property type="entry name" value="Cyclophilin-like"/>
    <property type="match status" value="1"/>
</dbReference>
<dbReference type="PANTHER" id="PTHR11071:SF561">
    <property type="entry name" value="PEPTIDYL-PROLYL CIS-TRANS ISOMERASE D-RELATED"/>
    <property type="match status" value="1"/>
</dbReference>
<comment type="caution">
    <text evidence="2">The sequence shown here is derived from an EMBL/GenBank/DDBJ whole genome shotgun (WGS) entry which is preliminary data.</text>
</comment>
<dbReference type="SMR" id="A0A482XBN8"/>
<dbReference type="STRING" id="195883.A0A482XBN8"/>
<dbReference type="PROSITE" id="PS50072">
    <property type="entry name" value="CSA_PPIASE_2"/>
    <property type="match status" value="1"/>
</dbReference>
<accession>A0A482XBN8</accession>
<dbReference type="Pfam" id="PF00160">
    <property type="entry name" value="Pro_isomerase"/>
    <property type="match status" value="1"/>
</dbReference>
<protein>
    <recommendedName>
        <fullName evidence="1">PPIase cyclophilin-type domain-containing protein</fullName>
    </recommendedName>
</protein>
<dbReference type="Gene3D" id="2.40.100.10">
    <property type="entry name" value="Cyclophilin-like"/>
    <property type="match status" value="1"/>
</dbReference>
<name>A0A482XBN8_LAOST</name>
<dbReference type="Proteomes" id="UP000291343">
    <property type="component" value="Unassembled WGS sequence"/>
</dbReference>
<dbReference type="AlphaFoldDB" id="A0A482XBN8"/>
<dbReference type="PANTHER" id="PTHR11071">
    <property type="entry name" value="PEPTIDYL-PROLYL CIS-TRANS ISOMERASE"/>
    <property type="match status" value="1"/>
</dbReference>
<keyword evidence="3" id="KW-1185">Reference proteome</keyword>
<dbReference type="InParanoid" id="A0A482XBN8"/>
<dbReference type="PRINTS" id="PR00153">
    <property type="entry name" value="CSAPPISMRASE"/>
</dbReference>
<dbReference type="InterPro" id="IPR029000">
    <property type="entry name" value="Cyclophilin-like_dom_sf"/>
</dbReference>
<gene>
    <name evidence="2" type="ORF">LSTR_LSTR001271</name>
</gene>
<dbReference type="InterPro" id="IPR002130">
    <property type="entry name" value="Cyclophilin-type_PPIase_dom"/>
</dbReference>
<dbReference type="GO" id="GO:0003755">
    <property type="term" value="F:peptidyl-prolyl cis-trans isomerase activity"/>
    <property type="evidence" value="ECO:0007669"/>
    <property type="project" value="InterPro"/>
</dbReference>
<evidence type="ECO:0000313" key="2">
    <source>
        <dbReference type="EMBL" id="RZF43093.1"/>
    </source>
</evidence>
<sequence>MKNYWLQTKDTSSAINLKIFGLLSSISFQYAKYLAEMLYSHQKFKYNKPQYRSLLEFDWIEYRYKLNKNIGGQAWALIRDVAVFWNDELLGNENDLFNVLLESNLFLKNVPDRSELVAAAKKAKTDYFNKDPDKAFVFFEISENEAVIGTFVFELYSDLLPETCDTFMHLCINHPLKPASQTYAGSKLHRIAKSGWVQGGDIGWKDANYYPDECYAVDHDRRGILSLANCGRDRNGSQFFINFNPAPWMDTYYVAIGRIIEGHSLLQRLENAKTYYESPCSSFVITNSGVLPYGRGRNVREAFITETIDKIHNRFKFMMRQQNLNLIQSKLTTVSKIDALGERIKRTKDLEVGSGEKVCLNILEKNVLEQKIVETILEKILNNTFLSAATHEVHPDTEYSNQVSSAVMTKDRFDLGFYSEPLLRASLLQEFLELCYDRGFLERPPADDASETEIKSWDLSEPSDTTINYILRAVMNAVGTQCYLAEDRIDVISIIDRLINEVTDVSDLSQYEAAVRDQAKLFLSELFKEALDRLMPESSLSLELFRYTV</sequence>
<proteinExistence type="predicted"/>
<evidence type="ECO:0000313" key="3">
    <source>
        <dbReference type="Proteomes" id="UP000291343"/>
    </source>
</evidence>
<organism evidence="2 3">
    <name type="scientific">Laodelphax striatellus</name>
    <name type="common">Small brown planthopper</name>
    <name type="synonym">Delphax striatella</name>
    <dbReference type="NCBI Taxonomy" id="195883"/>
    <lineage>
        <taxon>Eukaryota</taxon>
        <taxon>Metazoa</taxon>
        <taxon>Ecdysozoa</taxon>
        <taxon>Arthropoda</taxon>
        <taxon>Hexapoda</taxon>
        <taxon>Insecta</taxon>
        <taxon>Pterygota</taxon>
        <taxon>Neoptera</taxon>
        <taxon>Paraneoptera</taxon>
        <taxon>Hemiptera</taxon>
        <taxon>Auchenorrhyncha</taxon>
        <taxon>Fulgoroidea</taxon>
        <taxon>Delphacidae</taxon>
        <taxon>Criomorphinae</taxon>
        <taxon>Laodelphax</taxon>
    </lineage>
</organism>
<dbReference type="EMBL" id="QKKF02013261">
    <property type="protein sequence ID" value="RZF43093.1"/>
    <property type="molecule type" value="Genomic_DNA"/>
</dbReference>
<dbReference type="OrthoDB" id="408413at2759"/>
<feature type="domain" description="PPIase cyclophilin-type" evidence="1">
    <location>
        <begin position="138"/>
        <end position="290"/>
    </location>
</feature>
<evidence type="ECO:0000259" key="1">
    <source>
        <dbReference type="PROSITE" id="PS50072"/>
    </source>
</evidence>